<reference evidence="2 3" key="1">
    <citation type="submission" date="2019-07" db="EMBL/GenBank/DDBJ databases">
        <title>Genomic Encyclopedia of Archaeal and Bacterial Type Strains, Phase II (KMG-II): from individual species to whole genera.</title>
        <authorList>
            <person name="Goeker M."/>
        </authorList>
    </citation>
    <scope>NUCLEOTIDE SEQUENCE [LARGE SCALE GENOMIC DNA]</scope>
    <source>
        <strain evidence="2 3">DSM 18850</strain>
    </source>
</reference>
<dbReference type="GO" id="GO:0004521">
    <property type="term" value="F:RNA endonuclease activity"/>
    <property type="evidence" value="ECO:0007669"/>
    <property type="project" value="TreeGrafter"/>
</dbReference>
<dbReference type="InterPro" id="IPR011108">
    <property type="entry name" value="RMMBL"/>
</dbReference>
<dbReference type="OrthoDB" id="9803916at2"/>
<sequence>MRNILDDFLVKKGDTGYYCKYGDFYIDAMLPVERNIISHAHGDHATAGHRRMYATLPTFAFMKNKYPKMTDASQHVVSYGDPLQFGDVRVTLFPAGHMLGSAQILMEFEDVRYLYTGDYKLQNDITCEPIEVRKADVLITESTFANPAVKHPDFREEILKLKDRQSNIMLGCYVLGKAQRLTALINTYLPEREVLVHHKMYPVHRLYDQLGRCRLKYTLYNRKAMKDAPGNKIYLVPPLTFNSYFRAKNVLRAFASGWERLQRQNDITLYISDHVDWDDLLRFINDVQPQQVWTIHGDGKALQHHFAGELIVRDILQAG</sequence>
<dbReference type="InterPro" id="IPR050698">
    <property type="entry name" value="MBL"/>
</dbReference>
<feature type="domain" description="Zn-dependent metallo-hydrolase RNA specificity" evidence="1">
    <location>
        <begin position="271"/>
        <end position="305"/>
    </location>
</feature>
<dbReference type="Gene3D" id="3.60.15.10">
    <property type="entry name" value="Ribonuclease Z/Hydroxyacylglutathione hydrolase-like"/>
    <property type="match status" value="1"/>
</dbReference>
<name>A0A5S5DCB3_9SPHI</name>
<evidence type="ECO:0000313" key="3">
    <source>
        <dbReference type="Proteomes" id="UP000325105"/>
    </source>
</evidence>
<dbReference type="EMBL" id="VNHX01000014">
    <property type="protein sequence ID" value="TYP93144.1"/>
    <property type="molecule type" value="Genomic_DNA"/>
</dbReference>
<proteinExistence type="predicted"/>
<dbReference type="PANTHER" id="PTHR11203">
    <property type="entry name" value="CLEAVAGE AND POLYADENYLATION SPECIFICITY FACTOR FAMILY MEMBER"/>
    <property type="match status" value="1"/>
</dbReference>
<dbReference type="InterPro" id="IPR036866">
    <property type="entry name" value="RibonucZ/Hydroxyglut_hydro"/>
</dbReference>
<accession>A0A5S5DCB3</accession>
<dbReference type="AlphaFoldDB" id="A0A5S5DCB3"/>
<evidence type="ECO:0000313" key="2">
    <source>
        <dbReference type="EMBL" id="TYP93144.1"/>
    </source>
</evidence>
<comment type="caution">
    <text evidence="2">The sequence shown here is derived from an EMBL/GenBank/DDBJ whole genome shotgun (WGS) entry which is preliminary data.</text>
</comment>
<dbReference type="SUPFAM" id="SSF56281">
    <property type="entry name" value="Metallo-hydrolase/oxidoreductase"/>
    <property type="match status" value="1"/>
</dbReference>
<protein>
    <submittedName>
        <fullName evidence="2">Putative mRNA 3-end processing factor</fullName>
    </submittedName>
</protein>
<evidence type="ECO:0000259" key="1">
    <source>
        <dbReference type="Pfam" id="PF07521"/>
    </source>
</evidence>
<keyword evidence="3" id="KW-1185">Reference proteome</keyword>
<dbReference type="Proteomes" id="UP000325105">
    <property type="component" value="Unassembled WGS sequence"/>
</dbReference>
<dbReference type="Pfam" id="PF07521">
    <property type="entry name" value="RMMBL"/>
    <property type="match status" value="1"/>
</dbReference>
<dbReference type="PANTHER" id="PTHR11203:SF49">
    <property type="entry name" value="BLL1145 PROTEIN"/>
    <property type="match status" value="1"/>
</dbReference>
<dbReference type="RefSeq" id="WP_148909089.1">
    <property type="nucleotide sequence ID" value="NZ_VNHX01000014.1"/>
</dbReference>
<gene>
    <name evidence="2" type="ORF">BC792_11445</name>
</gene>
<organism evidence="2 3">
    <name type="scientific">Sphingobacterium allocomposti</name>
    <dbReference type="NCBI Taxonomy" id="415956"/>
    <lineage>
        <taxon>Bacteria</taxon>
        <taxon>Pseudomonadati</taxon>
        <taxon>Bacteroidota</taxon>
        <taxon>Sphingobacteriia</taxon>
        <taxon>Sphingobacteriales</taxon>
        <taxon>Sphingobacteriaceae</taxon>
        <taxon>Sphingobacterium</taxon>
    </lineage>
</organism>